<dbReference type="Pfam" id="PF00994">
    <property type="entry name" value="MoCF_biosynth"/>
    <property type="match status" value="1"/>
</dbReference>
<dbReference type="Gene3D" id="3.40.980.10">
    <property type="entry name" value="MoaB/Mog-like domain"/>
    <property type="match status" value="1"/>
</dbReference>
<name>A0A177IUW0_9CORY</name>
<dbReference type="AlphaFoldDB" id="A0A177IUW0"/>
<keyword evidence="5" id="KW-1185">Reference proteome</keyword>
<dbReference type="EMBL" id="LSTQ01000001">
    <property type="protein sequence ID" value="OAH32613.1"/>
    <property type="molecule type" value="Genomic_DNA"/>
</dbReference>
<evidence type="ECO:0000259" key="3">
    <source>
        <dbReference type="SMART" id="SM00852"/>
    </source>
</evidence>
<dbReference type="SUPFAM" id="SSF53218">
    <property type="entry name" value="Molybdenum cofactor biosynthesis proteins"/>
    <property type="match status" value="1"/>
</dbReference>
<dbReference type="STRING" id="1705.CA21670_07275"/>
<reference evidence="5" key="1">
    <citation type="submission" date="2016-02" db="EMBL/GenBank/DDBJ databases">
        <authorList>
            <person name="Kaur G."/>
            <person name="Nair G.R."/>
            <person name="Mayilraj S."/>
        </authorList>
    </citation>
    <scope>NUCLEOTIDE SEQUENCE [LARGE SCALE GENOMIC DNA]</scope>
    <source>
        <strain evidence="5">GA-15</strain>
    </source>
</reference>
<evidence type="ECO:0000256" key="2">
    <source>
        <dbReference type="ARBA" id="ARBA00023150"/>
    </source>
</evidence>
<dbReference type="InterPro" id="IPR051920">
    <property type="entry name" value="MPT_Adenylyltrnsfr/MoaC-Rel"/>
</dbReference>
<feature type="domain" description="MoaB/Mog" evidence="3">
    <location>
        <begin position="11"/>
        <end position="158"/>
    </location>
</feature>
<dbReference type="InterPro" id="IPR001453">
    <property type="entry name" value="MoaB/Mog_dom"/>
</dbReference>
<keyword evidence="2" id="KW-0501">Molybdenum cofactor biosynthesis</keyword>
<dbReference type="OrthoDB" id="9794429at2"/>
<dbReference type="GO" id="GO:0006777">
    <property type="term" value="P:Mo-molybdopterin cofactor biosynthetic process"/>
    <property type="evidence" value="ECO:0007669"/>
    <property type="project" value="UniProtKB-KW"/>
</dbReference>
<comment type="caution">
    <text evidence="4">The sequence shown here is derived from an EMBL/GenBank/DDBJ whole genome shotgun (WGS) entry which is preliminary data.</text>
</comment>
<gene>
    <name evidence="4" type="ORF">AYJ05_02815</name>
</gene>
<dbReference type="Proteomes" id="UP000076947">
    <property type="component" value="Unassembled WGS sequence"/>
</dbReference>
<evidence type="ECO:0000313" key="5">
    <source>
        <dbReference type="Proteomes" id="UP000076947"/>
    </source>
</evidence>
<dbReference type="SMART" id="SM00852">
    <property type="entry name" value="MoCF_biosynth"/>
    <property type="match status" value="1"/>
</dbReference>
<dbReference type="PANTHER" id="PTHR43764">
    <property type="entry name" value="MOLYBDENUM COFACTOR BIOSYNTHESIS"/>
    <property type="match status" value="1"/>
</dbReference>
<dbReference type="InterPro" id="IPR036425">
    <property type="entry name" value="MoaB/Mog-like_dom_sf"/>
</dbReference>
<organism evidence="4 5">
    <name type="scientific">Corynebacterium stationis</name>
    <dbReference type="NCBI Taxonomy" id="1705"/>
    <lineage>
        <taxon>Bacteria</taxon>
        <taxon>Bacillati</taxon>
        <taxon>Actinomycetota</taxon>
        <taxon>Actinomycetes</taxon>
        <taxon>Mycobacteriales</taxon>
        <taxon>Corynebacteriaceae</taxon>
        <taxon>Corynebacterium</taxon>
    </lineage>
</organism>
<evidence type="ECO:0000313" key="4">
    <source>
        <dbReference type="EMBL" id="OAH32613.1"/>
    </source>
</evidence>
<comment type="pathway">
    <text evidence="1">Cofactor biosynthesis; molybdopterin biosynthesis.</text>
</comment>
<sequence length="162" mass="17079">MYPTTTPLKAAVIVVSDRISSGLKPEHAADSAVEMLQGADVEISHREIVREEEAAFTIALQSRLQAGDDIIVTLGGTGTRIGNVVPEVTGRQICARLHGLETQVLLKGLESSPKAGLSRGVIGVTKYGHPTTLIVNSAGSRGAVTDTLSVVLPRVDDILREC</sequence>
<proteinExistence type="predicted"/>
<dbReference type="PANTHER" id="PTHR43764:SF1">
    <property type="entry name" value="MOLYBDOPTERIN MOLYBDOTRANSFERASE"/>
    <property type="match status" value="1"/>
</dbReference>
<protein>
    <submittedName>
        <fullName evidence="4">Molybdopterin biosynthesis protein</fullName>
    </submittedName>
</protein>
<accession>A0A177IUW0</accession>
<evidence type="ECO:0000256" key="1">
    <source>
        <dbReference type="ARBA" id="ARBA00005046"/>
    </source>
</evidence>